<protein>
    <submittedName>
        <fullName evidence="1">GumN protein</fullName>
    </submittedName>
</protein>
<keyword evidence="2" id="KW-1185">Reference proteome</keyword>
<accession>G7UR96</accession>
<dbReference type="Pfam" id="PF01963">
    <property type="entry name" value="TraB_PrgY_gumN"/>
    <property type="match status" value="1"/>
</dbReference>
<dbReference type="KEGG" id="psd:DSC_06280"/>
<dbReference type="eggNOG" id="COG3735">
    <property type="taxonomic scope" value="Bacteria"/>
</dbReference>
<dbReference type="OrthoDB" id="8743055at2"/>
<reference evidence="1 2" key="1">
    <citation type="journal article" date="2012" name="J. Bacteriol.">
        <title>Complete Genome Sequence of the BTEX-Degrading Bacterium Pseudoxanthomonas spadix BD-a59.</title>
        <authorList>
            <person name="Lee S.H."/>
            <person name="Jin H.M."/>
            <person name="Lee H.J."/>
            <person name="Kim J.M."/>
            <person name="Jeon C.O."/>
        </authorList>
    </citation>
    <scope>NUCLEOTIDE SEQUENCE [LARGE SCALE GENOMIC DNA]</scope>
    <source>
        <strain evidence="1 2">BD-a59</strain>
    </source>
</reference>
<dbReference type="Proteomes" id="UP000005870">
    <property type="component" value="Chromosome"/>
</dbReference>
<dbReference type="AlphaFoldDB" id="G7UR96"/>
<gene>
    <name evidence="1" type="ordered locus">DSC_06280</name>
</gene>
<dbReference type="InterPro" id="IPR002816">
    <property type="entry name" value="TraB/PrgY/GumN_fam"/>
</dbReference>
<dbReference type="RefSeq" id="WP_014160084.1">
    <property type="nucleotide sequence ID" value="NC_016147.2"/>
</dbReference>
<dbReference type="EMBL" id="CP003093">
    <property type="protein sequence ID" value="AER55907.1"/>
    <property type="molecule type" value="Genomic_DNA"/>
</dbReference>
<sequence>MAWSLVCLAGPALAQQQAPGTPPPITELAPMTVSGTQPGPGLWKVSRDGHVLWVLGTLSPLPRKMEWHSQEVEQAIAGSQELLLPPTLSVDTGRGLFRNLFLIPALLKARRNPDGKTLQELVPADAYARWTVLKARYIGGDRSVEQWRPIFAALELYTAAIKRSGLTLDNPVRERVEKLAKRARLTITPATSTVRLEDPKAAIKEFQRTSLEDQTCFVRTLEVIEREIGTMREQANAWSVGDVELLRHSPQTSQYAACQAALSESTLARNLGMGNLRQQSLDLWLDKAEAALASNASSFGLLPIGLVLGPGNLMEALRARGYTVQAPGED</sequence>
<dbReference type="CDD" id="cd14788">
    <property type="entry name" value="GumN"/>
    <property type="match status" value="1"/>
</dbReference>
<organism evidence="1 2">
    <name type="scientific">Pseudoxanthomonas spadix (strain BD-a59)</name>
    <dbReference type="NCBI Taxonomy" id="1045855"/>
    <lineage>
        <taxon>Bacteria</taxon>
        <taxon>Pseudomonadati</taxon>
        <taxon>Pseudomonadota</taxon>
        <taxon>Gammaproteobacteria</taxon>
        <taxon>Lysobacterales</taxon>
        <taxon>Lysobacteraceae</taxon>
        <taxon>Pseudoxanthomonas</taxon>
    </lineage>
</organism>
<evidence type="ECO:0000313" key="2">
    <source>
        <dbReference type="Proteomes" id="UP000005870"/>
    </source>
</evidence>
<evidence type="ECO:0000313" key="1">
    <source>
        <dbReference type="EMBL" id="AER55907.1"/>
    </source>
</evidence>
<dbReference type="HOGENOM" id="CLU_073326_0_0_6"/>
<dbReference type="STRING" id="1045855.DSC_06280"/>
<proteinExistence type="predicted"/>
<name>G7UR96_PSEUP</name>